<dbReference type="SUPFAM" id="SSF48403">
    <property type="entry name" value="Ankyrin repeat"/>
    <property type="match status" value="1"/>
</dbReference>
<dbReference type="Pfam" id="PF00023">
    <property type="entry name" value="Ank"/>
    <property type="match status" value="1"/>
</dbReference>
<keyword evidence="3" id="KW-1185">Reference proteome</keyword>
<evidence type="ECO:0000313" key="2">
    <source>
        <dbReference type="EMBL" id="CAK9024204.1"/>
    </source>
</evidence>
<keyword evidence="1" id="KW-0040">ANK repeat</keyword>
<evidence type="ECO:0000256" key="1">
    <source>
        <dbReference type="PROSITE-ProRule" id="PRU00023"/>
    </source>
</evidence>
<dbReference type="PROSITE" id="PS50088">
    <property type="entry name" value="ANK_REPEAT"/>
    <property type="match status" value="1"/>
</dbReference>
<protein>
    <submittedName>
        <fullName evidence="2">Retrovirus-related Pol polyprotein from transposon TNT 1-94</fullName>
    </submittedName>
</protein>
<feature type="repeat" description="ANK" evidence="1">
    <location>
        <begin position="53"/>
        <end position="85"/>
    </location>
</feature>
<gene>
    <name evidence="2" type="ORF">SCF082_LOCUS16521</name>
</gene>
<evidence type="ECO:0000313" key="3">
    <source>
        <dbReference type="Proteomes" id="UP001642464"/>
    </source>
</evidence>
<accession>A0ABP0KDU2</accession>
<comment type="caution">
    <text evidence="2">The sequence shown here is derived from an EMBL/GenBank/DDBJ whole genome shotgun (WGS) entry which is preliminary data.</text>
</comment>
<dbReference type="Proteomes" id="UP001642464">
    <property type="component" value="Unassembled WGS sequence"/>
</dbReference>
<reference evidence="2 3" key="1">
    <citation type="submission" date="2024-02" db="EMBL/GenBank/DDBJ databases">
        <authorList>
            <person name="Chen Y."/>
            <person name="Shah S."/>
            <person name="Dougan E. K."/>
            <person name="Thang M."/>
            <person name="Chan C."/>
        </authorList>
    </citation>
    <scope>NUCLEOTIDE SEQUENCE [LARGE SCALE GENOMIC DNA]</scope>
</reference>
<dbReference type="Gene3D" id="1.25.40.20">
    <property type="entry name" value="Ankyrin repeat-containing domain"/>
    <property type="match status" value="1"/>
</dbReference>
<organism evidence="2 3">
    <name type="scientific">Durusdinium trenchii</name>
    <dbReference type="NCBI Taxonomy" id="1381693"/>
    <lineage>
        <taxon>Eukaryota</taxon>
        <taxon>Sar</taxon>
        <taxon>Alveolata</taxon>
        <taxon>Dinophyceae</taxon>
        <taxon>Suessiales</taxon>
        <taxon>Symbiodiniaceae</taxon>
        <taxon>Durusdinium</taxon>
    </lineage>
</organism>
<dbReference type="EMBL" id="CAXAMM010010780">
    <property type="protein sequence ID" value="CAK9024204.1"/>
    <property type="molecule type" value="Genomic_DNA"/>
</dbReference>
<dbReference type="InterPro" id="IPR002110">
    <property type="entry name" value="Ankyrin_rpt"/>
</dbReference>
<dbReference type="PROSITE" id="PS50297">
    <property type="entry name" value="ANK_REP_REGION"/>
    <property type="match status" value="1"/>
</dbReference>
<sequence>MCPRPGNSTTSQLRNWQSLAKERHLRSFLDKHGFIDESHPRDLGSDGARIKMECMYPIHVAAQLGDTYIMRILLETGVDPQTGAYGGHTPMDLAKEADDNGSHLRMLQLLAETEKVKSVAL</sequence>
<proteinExistence type="predicted"/>
<name>A0ABP0KDU2_9DINO</name>
<dbReference type="InterPro" id="IPR036770">
    <property type="entry name" value="Ankyrin_rpt-contain_sf"/>
</dbReference>